<reference evidence="11" key="1">
    <citation type="journal article" date="2006" name="Science">
        <title>Ancient noncoding elements conserved in the human genome.</title>
        <authorList>
            <person name="Venkatesh B."/>
            <person name="Kirkness E.F."/>
            <person name="Loh Y.H."/>
            <person name="Halpern A.L."/>
            <person name="Lee A.P."/>
            <person name="Johnson J."/>
            <person name="Dandona N."/>
            <person name="Viswanathan L.D."/>
            <person name="Tay A."/>
            <person name="Venter J.C."/>
            <person name="Strausberg R.L."/>
            <person name="Brenner S."/>
        </authorList>
    </citation>
    <scope>NUCLEOTIDE SEQUENCE [LARGE SCALE GENOMIC DNA]</scope>
</reference>
<evidence type="ECO:0000256" key="1">
    <source>
        <dbReference type="ARBA" id="ARBA00004141"/>
    </source>
</evidence>
<dbReference type="PANTHER" id="PTHR32261:SF5">
    <property type="entry name" value="CALCIUM HOMEOSTASIS MODULATOR PROTEIN 4"/>
    <property type="match status" value="1"/>
</dbReference>
<evidence type="ECO:0000256" key="5">
    <source>
        <dbReference type="ARBA" id="ARBA00022989"/>
    </source>
</evidence>
<keyword evidence="6" id="KW-0406">Ion transport</keyword>
<keyword evidence="8" id="KW-0407">Ion channel</keyword>
<dbReference type="Ensembl" id="ENSCMIT00000008760.1">
    <property type="protein sequence ID" value="ENSCMIP00000008520.1"/>
    <property type="gene ID" value="ENSCMIG00000004572.1"/>
</dbReference>
<name>A0A4W3GZM2_CALMI</name>
<evidence type="ECO:0000313" key="10">
    <source>
        <dbReference type="Ensembl" id="ENSCMIP00000008520.1"/>
    </source>
</evidence>
<dbReference type="GO" id="GO:0005261">
    <property type="term" value="F:monoatomic cation channel activity"/>
    <property type="evidence" value="ECO:0007669"/>
    <property type="project" value="TreeGrafter"/>
</dbReference>
<dbReference type="GeneTree" id="ENSGT01030000234610"/>
<dbReference type="Proteomes" id="UP000314986">
    <property type="component" value="Unassembled WGS sequence"/>
</dbReference>
<dbReference type="InParanoid" id="A0A4W3GZM2"/>
<sequence length="338" mass="38809">MPFSTFLSFFKAKQLTLLNSAIALLTVFGTQAFTFFAFKCPCKPALNLYYSLPFMGVPALVLMFLGYSMNSLTWKLIMSFRQGTYSKQKHSMANCKLICFIFCRITGTAMVAPITWLSVTLLNGTFYSCGFSEFLSVDNWKDFENINLADRRDILSRLPCAKMSIKEIGNISEIRNEATRILMFQSQVCEVLRLAIIAFLSVCIPRFFSPLSFLHLTYWTEYLENEDSLFQETVEKHSRLYALKQIKKFFGFIPEEKLVQKIRNLPKVSPCLELNSAADSKSTILLVTITCYKYGIQNEKQSMFSRNAIIGCIVPCYREGKISTKISMRTCNWKMDVR</sequence>
<evidence type="ECO:0000256" key="2">
    <source>
        <dbReference type="ARBA" id="ARBA00008497"/>
    </source>
</evidence>
<keyword evidence="7 9" id="KW-0472">Membrane</keyword>
<evidence type="ECO:0000256" key="6">
    <source>
        <dbReference type="ARBA" id="ARBA00023065"/>
    </source>
</evidence>
<accession>A0A4W3GZM2</accession>
<comment type="similarity">
    <text evidence="2">Belongs to the CALHM family.</text>
</comment>
<dbReference type="InterPro" id="IPR029569">
    <property type="entry name" value="CALHM"/>
</dbReference>
<dbReference type="AlphaFoldDB" id="A0A4W3GZM2"/>
<evidence type="ECO:0000313" key="11">
    <source>
        <dbReference type="Proteomes" id="UP000314986"/>
    </source>
</evidence>
<keyword evidence="3" id="KW-0813">Transport</keyword>
<keyword evidence="4 9" id="KW-0812">Transmembrane</keyword>
<dbReference type="STRING" id="7868.ENSCMIP00000008520"/>
<keyword evidence="11" id="KW-1185">Reference proteome</keyword>
<evidence type="ECO:0000256" key="9">
    <source>
        <dbReference type="SAM" id="Phobius"/>
    </source>
</evidence>
<evidence type="ECO:0000256" key="3">
    <source>
        <dbReference type="ARBA" id="ARBA00022448"/>
    </source>
</evidence>
<organism evidence="10 11">
    <name type="scientific">Callorhinchus milii</name>
    <name type="common">Ghost shark</name>
    <dbReference type="NCBI Taxonomy" id="7868"/>
    <lineage>
        <taxon>Eukaryota</taxon>
        <taxon>Metazoa</taxon>
        <taxon>Chordata</taxon>
        <taxon>Craniata</taxon>
        <taxon>Vertebrata</taxon>
        <taxon>Chondrichthyes</taxon>
        <taxon>Holocephali</taxon>
        <taxon>Chimaeriformes</taxon>
        <taxon>Callorhinchidae</taxon>
        <taxon>Callorhinchus</taxon>
    </lineage>
</organism>
<reference evidence="11" key="2">
    <citation type="journal article" date="2007" name="PLoS Biol.">
        <title>Survey sequencing and comparative analysis of the elephant shark (Callorhinchus milii) genome.</title>
        <authorList>
            <person name="Venkatesh B."/>
            <person name="Kirkness E.F."/>
            <person name="Loh Y.H."/>
            <person name="Halpern A.L."/>
            <person name="Lee A.P."/>
            <person name="Johnson J."/>
            <person name="Dandona N."/>
            <person name="Viswanathan L.D."/>
            <person name="Tay A."/>
            <person name="Venter J.C."/>
            <person name="Strausberg R.L."/>
            <person name="Brenner S."/>
        </authorList>
    </citation>
    <scope>NUCLEOTIDE SEQUENCE [LARGE SCALE GENOMIC DNA]</scope>
</reference>
<dbReference type="GO" id="GO:1904669">
    <property type="term" value="P:ATP export"/>
    <property type="evidence" value="ECO:0007669"/>
    <property type="project" value="UniProtKB-ARBA"/>
</dbReference>
<dbReference type="PANTHER" id="PTHR32261">
    <property type="entry name" value="CALCIUM HOMEOSTASIS MODULATOR PROTEIN"/>
    <property type="match status" value="1"/>
</dbReference>
<dbReference type="Pfam" id="PF14798">
    <property type="entry name" value="Ca_hom_mod"/>
    <property type="match status" value="1"/>
</dbReference>
<reference evidence="11" key="3">
    <citation type="journal article" date="2014" name="Nature">
        <title>Elephant shark genome provides unique insights into gnathostome evolution.</title>
        <authorList>
            <consortium name="International Elephant Shark Genome Sequencing Consortium"/>
            <person name="Venkatesh B."/>
            <person name="Lee A.P."/>
            <person name="Ravi V."/>
            <person name="Maurya A.K."/>
            <person name="Lian M.M."/>
            <person name="Swann J.B."/>
            <person name="Ohta Y."/>
            <person name="Flajnik M.F."/>
            <person name="Sutoh Y."/>
            <person name="Kasahara M."/>
            <person name="Hoon S."/>
            <person name="Gangu V."/>
            <person name="Roy S.W."/>
            <person name="Irimia M."/>
            <person name="Korzh V."/>
            <person name="Kondrychyn I."/>
            <person name="Lim Z.W."/>
            <person name="Tay B.H."/>
            <person name="Tohari S."/>
            <person name="Kong K.W."/>
            <person name="Ho S."/>
            <person name="Lorente-Galdos B."/>
            <person name="Quilez J."/>
            <person name="Marques-Bonet T."/>
            <person name="Raney B.J."/>
            <person name="Ingham P.W."/>
            <person name="Tay A."/>
            <person name="Hillier L.W."/>
            <person name="Minx P."/>
            <person name="Boehm T."/>
            <person name="Wilson R.K."/>
            <person name="Brenner S."/>
            <person name="Warren W.C."/>
        </authorList>
    </citation>
    <scope>NUCLEOTIDE SEQUENCE [LARGE SCALE GENOMIC DNA]</scope>
</reference>
<evidence type="ECO:0000256" key="4">
    <source>
        <dbReference type="ARBA" id="ARBA00022692"/>
    </source>
</evidence>
<proteinExistence type="inferred from homology"/>
<keyword evidence="5 9" id="KW-1133">Transmembrane helix</keyword>
<feature type="transmembrane region" description="Helical" evidence="9">
    <location>
        <begin position="48"/>
        <end position="69"/>
    </location>
</feature>
<feature type="transmembrane region" description="Helical" evidence="9">
    <location>
        <begin position="97"/>
        <end position="117"/>
    </location>
</feature>
<reference evidence="10" key="4">
    <citation type="submission" date="2025-08" db="UniProtKB">
        <authorList>
            <consortium name="Ensembl"/>
        </authorList>
    </citation>
    <scope>IDENTIFICATION</scope>
</reference>
<evidence type="ECO:0000256" key="8">
    <source>
        <dbReference type="ARBA" id="ARBA00023303"/>
    </source>
</evidence>
<protein>
    <submittedName>
        <fullName evidence="10">Calcium homeostasis modulator family member 4</fullName>
    </submittedName>
</protein>
<evidence type="ECO:0000256" key="7">
    <source>
        <dbReference type="ARBA" id="ARBA00023136"/>
    </source>
</evidence>
<dbReference type="GO" id="GO:0005886">
    <property type="term" value="C:plasma membrane"/>
    <property type="evidence" value="ECO:0007669"/>
    <property type="project" value="TreeGrafter"/>
</dbReference>
<comment type="subcellular location">
    <subcellularLocation>
        <location evidence="1">Membrane</location>
        <topology evidence="1">Multi-pass membrane protein</topology>
    </subcellularLocation>
</comment>
<reference evidence="10" key="5">
    <citation type="submission" date="2025-09" db="UniProtKB">
        <authorList>
            <consortium name="Ensembl"/>
        </authorList>
    </citation>
    <scope>IDENTIFICATION</scope>
</reference>